<keyword evidence="5" id="KW-0564">Palmitate</keyword>
<evidence type="ECO:0000256" key="2">
    <source>
        <dbReference type="ARBA" id="ARBA00022475"/>
    </source>
</evidence>
<gene>
    <name evidence="8" type="ORF">GCM10007853_01020</name>
</gene>
<organism evidence="8 9">
    <name type="scientific">Algimonas ampicilliniresistens</name>
    <dbReference type="NCBI Taxonomy" id="1298735"/>
    <lineage>
        <taxon>Bacteria</taxon>
        <taxon>Pseudomonadati</taxon>
        <taxon>Pseudomonadota</taxon>
        <taxon>Alphaproteobacteria</taxon>
        <taxon>Maricaulales</taxon>
        <taxon>Robiginitomaculaceae</taxon>
        <taxon>Algimonas</taxon>
    </lineage>
</organism>
<reference evidence="8" key="2">
    <citation type="submission" date="2023-01" db="EMBL/GenBank/DDBJ databases">
        <title>Draft genome sequence of Algimonas ampicilliniresistens strain NBRC 108219.</title>
        <authorList>
            <person name="Sun Q."/>
            <person name="Mori K."/>
        </authorList>
    </citation>
    <scope>NUCLEOTIDE SEQUENCE</scope>
    <source>
        <strain evidence="8">NBRC 108219</strain>
    </source>
</reference>
<accession>A0ABQ5V433</accession>
<keyword evidence="6" id="KW-0449">Lipoprotein</keyword>
<evidence type="ECO:0000256" key="4">
    <source>
        <dbReference type="ARBA" id="ARBA00023136"/>
    </source>
</evidence>
<dbReference type="Pfam" id="PF08085">
    <property type="entry name" value="Entericidin"/>
    <property type="match status" value="1"/>
</dbReference>
<keyword evidence="2" id="KW-1003">Cell membrane</keyword>
<reference evidence="8" key="1">
    <citation type="journal article" date="2014" name="Int. J. Syst. Evol. Microbiol.">
        <title>Complete genome of a new Firmicutes species belonging to the dominant human colonic microbiota ('Ruminococcus bicirculans') reveals two chromosomes and a selective capacity to utilize plant glucans.</title>
        <authorList>
            <consortium name="NISC Comparative Sequencing Program"/>
            <person name="Wegmann U."/>
            <person name="Louis P."/>
            <person name="Goesmann A."/>
            <person name="Henrissat B."/>
            <person name="Duncan S.H."/>
            <person name="Flint H.J."/>
        </authorList>
    </citation>
    <scope>NUCLEOTIDE SEQUENCE</scope>
    <source>
        <strain evidence="8">NBRC 108219</strain>
    </source>
</reference>
<evidence type="ECO:0000313" key="8">
    <source>
        <dbReference type="EMBL" id="GLQ22228.1"/>
    </source>
</evidence>
<keyword evidence="3 7" id="KW-0732">Signal</keyword>
<feature type="signal peptide" evidence="7">
    <location>
        <begin position="1"/>
        <end position="29"/>
    </location>
</feature>
<keyword evidence="9" id="KW-1185">Reference proteome</keyword>
<proteinExistence type="inferred from homology"/>
<evidence type="ECO:0000256" key="6">
    <source>
        <dbReference type="ARBA" id="ARBA00023288"/>
    </source>
</evidence>
<sequence length="57" mass="5837">MNREDNTKMIDKKGLGVASLILAATLSLAACNTIEGVGEDTQSAGEALEEAAKDASN</sequence>
<dbReference type="Proteomes" id="UP001161391">
    <property type="component" value="Unassembled WGS sequence"/>
</dbReference>
<evidence type="ECO:0000256" key="3">
    <source>
        <dbReference type="ARBA" id="ARBA00022729"/>
    </source>
</evidence>
<feature type="chain" id="PRO_5045041062" description="Entericidin A/B family lipoprotein" evidence="7">
    <location>
        <begin position="30"/>
        <end position="57"/>
    </location>
</feature>
<dbReference type="RefSeq" id="WP_284386520.1">
    <property type="nucleotide sequence ID" value="NZ_BSNK01000001.1"/>
</dbReference>
<dbReference type="InterPro" id="IPR012556">
    <property type="entry name" value="Entericidin"/>
</dbReference>
<evidence type="ECO:0000256" key="7">
    <source>
        <dbReference type="SAM" id="SignalP"/>
    </source>
</evidence>
<evidence type="ECO:0000313" key="9">
    <source>
        <dbReference type="Proteomes" id="UP001161391"/>
    </source>
</evidence>
<name>A0ABQ5V433_9PROT</name>
<comment type="caution">
    <text evidence="8">The sequence shown here is derived from an EMBL/GenBank/DDBJ whole genome shotgun (WGS) entry which is preliminary data.</text>
</comment>
<evidence type="ECO:0000256" key="5">
    <source>
        <dbReference type="ARBA" id="ARBA00023139"/>
    </source>
</evidence>
<dbReference type="PROSITE" id="PS51257">
    <property type="entry name" value="PROKAR_LIPOPROTEIN"/>
    <property type="match status" value="1"/>
</dbReference>
<keyword evidence="4" id="KW-0472">Membrane</keyword>
<evidence type="ECO:0000256" key="1">
    <source>
        <dbReference type="ARBA" id="ARBA00010296"/>
    </source>
</evidence>
<protein>
    <recommendedName>
        <fullName evidence="10">Entericidin A/B family lipoprotein</fullName>
    </recommendedName>
</protein>
<dbReference type="EMBL" id="BSNK01000001">
    <property type="protein sequence ID" value="GLQ22228.1"/>
    <property type="molecule type" value="Genomic_DNA"/>
</dbReference>
<comment type="similarity">
    <text evidence="1">Belongs to the EcnA/EcnB lipoprotein family.</text>
</comment>
<evidence type="ECO:0008006" key="10">
    <source>
        <dbReference type="Google" id="ProtNLM"/>
    </source>
</evidence>